<keyword evidence="1" id="KW-1133">Transmembrane helix</keyword>
<protein>
    <recommendedName>
        <fullName evidence="4">ABC transporter permease</fullName>
    </recommendedName>
</protein>
<keyword evidence="3" id="KW-1185">Reference proteome</keyword>
<organism evidence="2 3">
    <name type="scientific">Salibacterium lacus</name>
    <dbReference type="NCBI Taxonomy" id="1898109"/>
    <lineage>
        <taxon>Bacteria</taxon>
        <taxon>Bacillati</taxon>
        <taxon>Bacillota</taxon>
        <taxon>Bacilli</taxon>
        <taxon>Bacillales</taxon>
        <taxon>Bacillaceae</taxon>
    </lineage>
</organism>
<sequence>MQGWGSLLKKELRLGLPAFWIVVGALLFIGGIASYFGGQNGVLNETLFIFSAVTFLGMALYLGFYFIFSMTAETKRLHLWLHHARSASGLIFAKITSGVIYQVIIMSVLIAVVFITATQVQWDVFSNDWNLGVSAVVVLSIHIVLYSISMSIGLLFFWMIFLLMKKAMPTILSICLTVLAAIAALIAFGWFADTTFYAAITEWGAINLESLFFWINFSFLQIETPVVFIGSYVFDILLTVVLFLAAVWILDRKVEV</sequence>
<feature type="transmembrane region" description="Helical" evidence="1">
    <location>
        <begin position="48"/>
        <end position="68"/>
    </location>
</feature>
<proteinExistence type="predicted"/>
<comment type="caution">
    <text evidence="2">The sequence shown here is derived from an EMBL/GenBank/DDBJ whole genome shotgun (WGS) entry which is preliminary data.</text>
</comment>
<feature type="transmembrane region" description="Helical" evidence="1">
    <location>
        <begin position="170"/>
        <end position="190"/>
    </location>
</feature>
<evidence type="ECO:0000313" key="3">
    <source>
        <dbReference type="Proteomes" id="UP001597520"/>
    </source>
</evidence>
<evidence type="ECO:0008006" key="4">
    <source>
        <dbReference type="Google" id="ProtNLM"/>
    </source>
</evidence>
<evidence type="ECO:0000313" key="2">
    <source>
        <dbReference type="EMBL" id="MFD2706725.1"/>
    </source>
</evidence>
<dbReference type="Proteomes" id="UP001597520">
    <property type="component" value="Unassembled WGS sequence"/>
</dbReference>
<feature type="transmembrane region" description="Helical" evidence="1">
    <location>
        <begin position="227"/>
        <end position="250"/>
    </location>
</feature>
<feature type="transmembrane region" description="Helical" evidence="1">
    <location>
        <begin position="12"/>
        <end position="36"/>
    </location>
</feature>
<reference evidence="3" key="1">
    <citation type="journal article" date="2019" name="Int. J. Syst. Evol. Microbiol.">
        <title>The Global Catalogue of Microorganisms (GCM) 10K type strain sequencing project: providing services to taxonomists for standard genome sequencing and annotation.</title>
        <authorList>
            <consortium name="The Broad Institute Genomics Platform"/>
            <consortium name="The Broad Institute Genome Sequencing Center for Infectious Disease"/>
            <person name="Wu L."/>
            <person name="Ma J."/>
        </authorList>
    </citation>
    <scope>NUCLEOTIDE SEQUENCE [LARGE SCALE GENOMIC DNA]</scope>
    <source>
        <strain evidence="3">KCTC 33792</strain>
    </source>
</reference>
<keyword evidence="1" id="KW-0812">Transmembrane</keyword>
<feature type="transmembrane region" description="Helical" evidence="1">
    <location>
        <begin position="196"/>
        <end position="215"/>
    </location>
</feature>
<feature type="transmembrane region" description="Helical" evidence="1">
    <location>
        <begin position="135"/>
        <end position="163"/>
    </location>
</feature>
<dbReference type="RefSeq" id="WP_380714025.1">
    <property type="nucleotide sequence ID" value="NZ_JBHUML010000005.1"/>
</dbReference>
<keyword evidence="1" id="KW-0472">Membrane</keyword>
<gene>
    <name evidence="2" type="ORF">ACFSUB_14760</name>
</gene>
<name>A0ABW5T4R7_9BACI</name>
<accession>A0ABW5T4R7</accession>
<feature type="transmembrane region" description="Helical" evidence="1">
    <location>
        <begin position="89"/>
        <end position="115"/>
    </location>
</feature>
<evidence type="ECO:0000256" key="1">
    <source>
        <dbReference type="SAM" id="Phobius"/>
    </source>
</evidence>
<dbReference type="EMBL" id="JBHUML010000005">
    <property type="protein sequence ID" value="MFD2706725.1"/>
    <property type="molecule type" value="Genomic_DNA"/>
</dbReference>